<keyword evidence="6 8" id="KW-1133">Transmembrane helix</keyword>
<feature type="domain" description="EamA" evidence="9">
    <location>
        <begin position="19"/>
        <end position="153"/>
    </location>
</feature>
<feature type="transmembrane region" description="Helical" evidence="8">
    <location>
        <begin position="138"/>
        <end position="155"/>
    </location>
</feature>
<feature type="transmembrane region" description="Helical" evidence="8">
    <location>
        <begin position="82"/>
        <end position="104"/>
    </location>
</feature>
<reference evidence="11" key="3">
    <citation type="submission" date="2022-04" db="EMBL/GenBank/DDBJ databases">
        <authorList>
            <person name="Liu G."/>
        </authorList>
    </citation>
    <scope>NUCLEOTIDE SEQUENCE</scope>
    <source>
        <strain evidence="11">RG22</strain>
    </source>
</reference>
<dbReference type="EMBL" id="BLXY01000002">
    <property type="protein sequence ID" value="GFO63540.1"/>
    <property type="molecule type" value="Genomic_DNA"/>
</dbReference>
<evidence type="ECO:0000313" key="10">
    <source>
        <dbReference type="EMBL" id="GFO63540.1"/>
    </source>
</evidence>
<proteinExistence type="inferred from homology"/>
<comment type="similarity">
    <text evidence="2">Belongs to the EamA transporter family.</text>
</comment>
<sequence>MSTTTEHTELTAAQKSRQGVIYGLAAYLCWGFFPVYFKSVKVVPPLEMVSHRIVWSLAFLVLLLTWKGVWPATIEVLKRPKALAVLFVTTILIATNWLVFIYAISVGEVLQSSLGYFINPLVNVLLGFLFLRERLERPQWISLALAFTGVLYLAIQYGNVPWISLLLALSFGLYALIRKVLHVEPLVGLTVETLLLMPFALFYLVQLNQKGTGIFLTHGIALDVLIPMSGIVTAIPLLLFAAAGKKLRLATIGFLQYITPTMHFLLAITLFGETFTHTHLISFLFIWAGLALYSLHAYRSLRA</sequence>
<dbReference type="Proteomes" id="UP000831485">
    <property type="component" value="Chromosome"/>
</dbReference>
<evidence type="ECO:0000256" key="3">
    <source>
        <dbReference type="ARBA" id="ARBA00022448"/>
    </source>
</evidence>
<evidence type="ECO:0000256" key="6">
    <source>
        <dbReference type="ARBA" id="ARBA00022989"/>
    </source>
</evidence>
<evidence type="ECO:0000256" key="8">
    <source>
        <dbReference type="SAM" id="Phobius"/>
    </source>
</evidence>
<dbReference type="InterPro" id="IPR004626">
    <property type="entry name" value="RarD"/>
</dbReference>
<feature type="transmembrane region" description="Helical" evidence="8">
    <location>
        <begin position="278"/>
        <end position="298"/>
    </location>
</feature>
<evidence type="ECO:0000259" key="9">
    <source>
        <dbReference type="Pfam" id="PF00892"/>
    </source>
</evidence>
<dbReference type="Pfam" id="PF00892">
    <property type="entry name" value="EamA"/>
    <property type="match status" value="1"/>
</dbReference>
<evidence type="ECO:0000256" key="5">
    <source>
        <dbReference type="ARBA" id="ARBA00022692"/>
    </source>
</evidence>
<keyword evidence="13" id="KW-1185">Reference proteome</keyword>
<keyword evidence="3" id="KW-0813">Transport</keyword>
<keyword evidence="4" id="KW-1003">Cell membrane</keyword>
<dbReference type="RefSeq" id="WP_183346394.1">
    <property type="nucleotide sequence ID" value="NZ_BLXY01000002.1"/>
</dbReference>
<comment type="subcellular location">
    <subcellularLocation>
        <location evidence="1">Cell membrane</location>
        <topology evidence="1">Multi-pass membrane protein</topology>
    </subcellularLocation>
</comment>
<evidence type="ECO:0000313" key="11">
    <source>
        <dbReference type="EMBL" id="UPU37941.1"/>
    </source>
</evidence>
<evidence type="ECO:0000256" key="7">
    <source>
        <dbReference type="ARBA" id="ARBA00023136"/>
    </source>
</evidence>
<dbReference type="NCBIfam" id="TIGR00688">
    <property type="entry name" value="rarD"/>
    <property type="match status" value="1"/>
</dbReference>
<gene>
    <name evidence="10" type="primary">rarD</name>
    <name evidence="10" type="ORF">GMPD_14590</name>
    <name evidence="11" type="ORF">M1B72_09595</name>
</gene>
<reference evidence="10" key="2">
    <citation type="journal article" date="2021" name="Int. J. Syst. Evol. Microbiol.">
        <title>Geomonas silvestris sp. nov., Geomonas paludis sp. nov. and Geomonas limicola sp. nov., isolated from terrestrial environments, and emended description of the genus Geomonas.</title>
        <authorList>
            <person name="Itoh H."/>
            <person name="Xu Z."/>
            <person name="Masuda Y."/>
            <person name="Ushijima N."/>
            <person name="Hayakawa C."/>
            <person name="Shiratori Y."/>
            <person name="Senoo K."/>
        </authorList>
    </citation>
    <scope>NUCLEOTIDE SEQUENCE</scope>
    <source>
        <strain evidence="10">Red736</strain>
    </source>
</reference>
<keyword evidence="5 8" id="KW-0812">Transmembrane</keyword>
<keyword evidence="7 8" id="KW-0472">Membrane</keyword>
<evidence type="ECO:0000256" key="4">
    <source>
        <dbReference type="ARBA" id="ARBA00022475"/>
    </source>
</evidence>
<evidence type="ECO:0000256" key="1">
    <source>
        <dbReference type="ARBA" id="ARBA00004651"/>
    </source>
</evidence>
<reference evidence="12" key="1">
    <citation type="submission" date="2020-06" db="EMBL/GenBank/DDBJ databases">
        <title>Draft genomic sequecing of Geomonas sp. Red736.</title>
        <authorList>
            <person name="Itoh H."/>
            <person name="Xu Z.X."/>
            <person name="Ushijima N."/>
            <person name="Masuda Y."/>
            <person name="Shiratori Y."/>
            <person name="Senoo K."/>
        </authorList>
    </citation>
    <scope>NUCLEOTIDE SEQUENCE [LARGE SCALE GENOMIC DNA]</scope>
    <source>
        <strain evidence="12">Red736</strain>
    </source>
</reference>
<name>A0A6V8MTW1_9BACT</name>
<dbReference type="SUPFAM" id="SSF103481">
    <property type="entry name" value="Multidrug resistance efflux transporter EmrE"/>
    <property type="match status" value="2"/>
</dbReference>
<feature type="transmembrane region" description="Helical" evidence="8">
    <location>
        <begin position="20"/>
        <end position="37"/>
    </location>
</feature>
<accession>A0A6V8MTW1</accession>
<dbReference type="PANTHER" id="PTHR22911:SF137">
    <property type="entry name" value="SOLUTE CARRIER FAMILY 35 MEMBER G2-RELATED"/>
    <property type="match status" value="1"/>
</dbReference>
<feature type="transmembrane region" description="Helical" evidence="8">
    <location>
        <begin position="161"/>
        <end position="177"/>
    </location>
</feature>
<feature type="transmembrane region" description="Helical" evidence="8">
    <location>
        <begin position="224"/>
        <end position="242"/>
    </location>
</feature>
<feature type="transmembrane region" description="Helical" evidence="8">
    <location>
        <begin position="186"/>
        <end position="204"/>
    </location>
</feature>
<dbReference type="PANTHER" id="PTHR22911">
    <property type="entry name" value="ACYL-MALONYL CONDENSING ENZYME-RELATED"/>
    <property type="match status" value="1"/>
</dbReference>
<organism evidence="10 12">
    <name type="scientific">Geomonas paludis</name>
    <dbReference type="NCBI Taxonomy" id="2740185"/>
    <lineage>
        <taxon>Bacteria</taxon>
        <taxon>Pseudomonadati</taxon>
        <taxon>Thermodesulfobacteriota</taxon>
        <taxon>Desulfuromonadia</taxon>
        <taxon>Geobacterales</taxon>
        <taxon>Geobacteraceae</taxon>
        <taxon>Geomonas</taxon>
    </lineage>
</organism>
<protein>
    <submittedName>
        <fullName evidence="10">Chloramphenicol resistance permease RarD</fullName>
    </submittedName>
    <submittedName>
        <fullName evidence="11">EamA family transporter RarD</fullName>
    </submittedName>
</protein>
<feature type="transmembrane region" description="Helical" evidence="8">
    <location>
        <begin position="110"/>
        <end position="131"/>
    </location>
</feature>
<evidence type="ECO:0000313" key="13">
    <source>
        <dbReference type="Proteomes" id="UP000831485"/>
    </source>
</evidence>
<dbReference type="Proteomes" id="UP000568888">
    <property type="component" value="Unassembled WGS sequence"/>
</dbReference>
<dbReference type="EMBL" id="CP096574">
    <property type="protein sequence ID" value="UPU37941.1"/>
    <property type="molecule type" value="Genomic_DNA"/>
</dbReference>
<evidence type="ECO:0000256" key="2">
    <source>
        <dbReference type="ARBA" id="ARBA00007362"/>
    </source>
</evidence>
<dbReference type="AlphaFoldDB" id="A0A6V8MTW1"/>
<dbReference type="InterPro" id="IPR000620">
    <property type="entry name" value="EamA_dom"/>
</dbReference>
<feature type="transmembrane region" description="Helical" evidence="8">
    <location>
        <begin position="254"/>
        <end position="272"/>
    </location>
</feature>
<dbReference type="GO" id="GO:0005886">
    <property type="term" value="C:plasma membrane"/>
    <property type="evidence" value="ECO:0007669"/>
    <property type="project" value="UniProtKB-SubCell"/>
</dbReference>
<evidence type="ECO:0000313" key="12">
    <source>
        <dbReference type="Proteomes" id="UP000568888"/>
    </source>
</evidence>
<dbReference type="InterPro" id="IPR037185">
    <property type="entry name" value="EmrE-like"/>
</dbReference>
<feature type="transmembrane region" description="Helical" evidence="8">
    <location>
        <begin position="49"/>
        <end position="70"/>
    </location>
</feature>